<evidence type="ECO:0000256" key="5">
    <source>
        <dbReference type="ARBA" id="ARBA00022741"/>
    </source>
</evidence>
<keyword evidence="3" id="KW-0597">Phosphoprotein</keyword>
<feature type="domain" description="PAS" evidence="11">
    <location>
        <begin position="25"/>
        <end position="60"/>
    </location>
</feature>
<keyword evidence="8" id="KW-0902">Two-component regulatory system</keyword>
<organism evidence="13 14">
    <name type="scientific">Campylobacter suis</name>
    <dbReference type="NCBI Taxonomy" id="2790657"/>
    <lineage>
        <taxon>Bacteria</taxon>
        <taxon>Pseudomonadati</taxon>
        <taxon>Campylobacterota</taxon>
        <taxon>Epsilonproteobacteria</taxon>
        <taxon>Campylobacterales</taxon>
        <taxon>Campylobacteraceae</taxon>
        <taxon>Campylobacter</taxon>
    </lineage>
</organism>
<dbReference type="InterPro" id="IPR013767">
    <property type="entry name" value="PAS_fold"/>
</dbReference>
<dbReference type="Pfam" id="PF02518">
    <property type="entry name" value="HATPase_c"/>
    <property type="match status" value="1"/>
</dbReference>
<feature type="coiled-coil region" evidence="9">
    <location>
        <begin position="140"/>
        <end position="174"/>
    </location>
</feature>
<feature type="domain" description="PAC" evidence="12">
    <location>
        <begin position="76"/>
        <end position="131"/>
    </location>
</feature>
<dbReference type="PRINTS" id="PR00344">
    <property type="entry name" value="BCTRLSENSOR"/>
</dbReference>
<keyword evidence="6" id="KW-0418">Kinase</keyword>
<gene>
    <name evidence="13" type="ORF">LMG8286_00111</name>
</gene>
<dbReference type="NCBIfam" id="TIGR00229">
    <property type="entry name" value="sensory_box"/>
    <property type="match status" value="1"/>
</dbReference>
<dbReference type="InterPro" id="IPR036890">
    <property type="entry name" value="HATPase_C_sf"/>
</dbReference>
<dbReference type="SMART" id="SM00086">
    <property type="entry name" value="PAC"/>
    <property type="match status" value="1"/>
</dbReference>
<dbReference type="InterPro" id="IPR005467">
    <property type="entry name" value="His_kinase_dom"/>
</dbReference>
<dbReference type="SUPFAM" id="SSF55874">
    <property type="entry name" value="ATPase domain of HSP90 chaperone/DNA topoisomerase II/histidine kinase"/>
    <property type="match status" value="1"/>
</dbReference>
<dbReference type="InterPro" id="IPR036097">
    <property type="entry name" value="HisK_dim/P_sf"/>
</dbReference>
<dbReference type="PROSITE" id="PS50113">
    <property type="entry name" value="PAC"/>
    <property type="match status" value="1"/>
</dbReference>
<dbReference type="RefSeq" id="WP_230055923.1">
    <property type="nucleotide sequence ID" value="NZ_CAJHOE010000001.1"/>
</dbReference>
<dbReference type="InterPro" id="IPR000014">
    <property type="entry name" value="PAS"/>
</dbReference>
<dbReference type="Gene3D" id="1.10.287.130">
    <property type="match status" value="1"/>
</dbReference>
<dbReference type="SUPFAM" id="SSF55785">
    <property type="entry name" value="PYP-like sensor domain (PAS domain)"/>
    <property type="match status" value="1"/>
</dbReference>
<dbReference type="InterPro" id="IPR035965">
    <property type="entry name" value="PAS-like_dom_sf"/>
</dbReference>
<evidence type="ECO:0000256" key="4">
    <source>
        <dbReference type="ARBA" id="ARBA00022679"/>
    </source>
</evidence>
<dbReference type="InterPro" id="IPR003661">
    <property type="entry name" value="HisK_dim/P_dom"/>
</dbReference>
<evidence type="ECO:0000256" key="9">
    <source>
        <dbReference type="SAM" id="Coils"/>
    </source>
</evidence>
<evidence type="ECO:0000256" key="8">
    <source>
        <dbReference type="ARBA" id="ARBA00023012"/>
    </source>
</evidence>
<dbReference type="InterPro" id="IPR003594">
    <property type="entry name" value="HATPase_dom"/>
</dbReference>
<protein>
    <recommendedName>
        <fullName evidence="2">histidine kinase</fullName>
        <ecNumber evidence="2">2.7.13.3</ecNumber>
    </recommendedName>
</protein>
<dbReference type="CDD" id="cd00082">
    <property type="entry name" value="HisKA"/>
    <property type="match status" value="1"/>
</dbReference>
<keyword evidence="14" id="KW-1185">Reference proteome</keyword>
<evidence type="ECO:0000313" key="14">
    <source>
        <dbReference type="Proteomes" id="UP000789359"/>
    </source>
</evidence>
<dbReference type="Gene3D" id="3.30.565.10">
    <property type="entry name" value="Histidine kinase-like ATPase, C-terminal domain"/>
    <property type="match status" value="1"/>
</dbReference>
<sequence>MDDIRTKFKQYQDAIERSNIVSKTDIHGIITFVNDEFCKMSGYTREELVGKNHNIVRHPDVPSSTFKELWDTILSKKVFKTIAKNLAKDGSVVYLNTTISPILNSEGEIEEFVAIRHDVTQIINLNDKLLQKESELIMLNQSLEQHVREKTAELRELNENLQNIIRAEIAKNEENTKILLVQSRLASMGEMIANIAHQWRQPLNELSITLFKIKKNAQDLNELEKLYERCKSIIKSMSNTIEDFRGFFSSDKVAENFSLKKAVDNAKTMLQGTFSREGIAIEINVKKDVLIYGYESQLTQVLINLLNNAKDALVERLIEKKLVVVEILSDNEFGFINVIDNAGGVKDEVIDKIFEPYFTTKHSSQGTGIGLYMSKMIVDRFKGGLKVMNVKNGACFSIKLPLKGDEIE</sequence>
<evidence type="ECO:0000259" key="10">
    <source>
        <dbReference type="PROSITE" id="PS50109"/>
    </source>
</evidence>
<evidence type="ECO:0000256" key="1">
    <source>
        <dbReference type="ARBA" id="ARBA00000085"/>
    </source>
</evidence>
<comment type="caution">
    <text evidence="13">The sequence shown here is derived from an EMBL/GenBank/DDBJ whole genome shotgun (WGS) entry which is preliminary data.</text>
</comment>
<dbReference type="EC" id="2.7.13.3" evidence="2"/>
<evidence type="ECO:0000259" key="12">
    <source>
        <dbReference type="PROSITE" id="PS50113"/>
    </source>
</evidence>
<dbReference type="Pfam" id="PF00989">
    <property type="entry name" value="PAS"/>
    <property type="match status" value="1"/>
</dbReference>
<dbReference type="Gene3D" id="3.30.450.20">
    <property type="entry name" value="PAS domain"/>
    <property type="match status" value="1"/>
</dbReference>
<feature type="domain" description="Histidine kinase" evidence="10">
    <location>
        <begin position="194"/>
        <end position="404"/>
    </location>
</feature>
<dbReference type="SMART" id="SM00387">
    <property type="entry name" value="HATPase_c"/>
    <property type="match status" value="1"/>
</dbReference>
<dbReference type="PROSITE" id="PS50109">
    <property type="entry name" value="HIS_KIN"/>
    <property type="match status" value="1"/>
</dbReference>
<dbReference type="CDD" id="cd00130">
    <property type="entry name" value="PAS"/>
    <property type="match status" value="1"/>
</dbReference>
<accession>A0ABM8Q0G1</accession>
<dbReference type="InterPro" id="IPR001610">
    <property type="entry name" value="PAC"/>
</dbReference>
<dbReference type="InterPro" id="IPR000700">
    <property type="entry name" value="PAS-assoc_C"/>
</dbReference>
<dbReference type="InterPro" id="IPR004358">
    <property type="entry name" value="Sig_transdc_His_kin-like_C"/>
</dbReference>
<reference evidence="13 14" key="1">
    <citation type="submission" date="2020-11" db="EMBL/GenBank/DDBJ databases">
        <authorList>
            <person name="Peeters C."/>
        </authorList>
    </citation>
    <scope>NUCLEOTIDE SEQUENCE [LARGE SCALE GENOMIC DNA]</scope>
    <source>
        <strain evidence="13 14">LMG 8286</strain>
    </source>
</reference>
<dbReference type="Proteomes" id="UP000789359">
    <property type="component" value="Unassembled WGS sequence"/>
</dbReference>
<keyword evidence="5" id="KW-0547">Nucleotide-binding</keyword>
<evidence type="ECO:0000256" key="3">
    <source>
        <dbReference type="ARBA" id="ARBA00022553"/>
    </source>
</evidence>
<dbReference type="PANTHER" id="PTHR43065:SF42">
    <property type="entry name" value="TWO-COMPONENT SENSOR PPRA"/>
    <property type="match status" value="1"/>
</dbReference>
<evidence type="ECO:0000256" key="2">
    <source>
        <dbReference type="ARBA" id="ARBA00012438"/>
    </source>
</evidence>
<evidence type="ECO:0000256" key="6">
    <source>
        <dbReference type="ARBA" id="ARBA00022777"/>
    </source>
</evidence>
<dbReference type="EMBL" id="CAJHOE010000001">
    <property type="protein sequence ID" value="CAD7286280.1"/>
    <property type="molecule type" value="Genomic_DNA"/>
</dbReference>
<proteinExistence type="predicted"/>
<keyword evidence="4" id="KW-0808">Transferase</keyword>
<name>A0ABM8Q0G1_9BACT</name>
<evidence type="ECO:0000256" key="7">
    <source>
        <dbReference type="ARBA" id="ARBA00022840"/>
    </source>
</evidence>
<evidence type="ECO:0000313" key="13">
    <source>
        <dbReference type="EMBL" id="CAD7286280.1"/>
    </source>
</evidence>
<keyword evidence="9" id="KW-0175">Coiled coil</keyword>
<dbReference type="PROSITE" id="PS50112">
    <property type="entry name" value="PAS"/>
    <property type="match status" value="1"/>
</dbReference>
<keyword evidence="7" id="KW-0067">ATP-binding</keyword>
<comment type="catalytic activity">
    <reaction evidence="1">
        <text>ATP + protein L-histidine = ADP + protein N-phospho-L-histidine.</text>
        <dbReference type="EC" id="2.7.13.3"/>
    </reaction>
</comment>
<evidence type="ECO:0000259" key="11">
    <source>
        <dbReference type="PROSITE" id="PS50112"/>
    </source>
</evidence>
<dbReference type="PANTHER" id="PTHR43065">
    <property type="entry name" value="SENSOR HISTIDINE KINASE"/>
    <property type="match status" value="1"/>
</dbReference>
<dbReference type="SUPFAM" id="SSF47384">
    <property type="entry name" value="Homodimeric domain of signal transducing histidine kinase"/>
    <property type="match status" value="1"/>
</dbReference>